<dbReference type="SUPFAM" id="SSF52058">
    <property type="entry name" value="L domain-like"/>
    <property type="match status" value="1"/>
</dbReference>
<keyword evidence="6 9" id="KW-0472">Membrane</keyword>
<dbReference type="GO" id="GO:0004672">
    <property type="term" value="F:protein kinase activity"/>
    <property type="evidence" value="ECO:0007669"/>
    <property type="project" value="InterPro"/>
</dbReference>
<dbReference type="InterPro" id="IPR001245">
    <property type="entry name" value="Ser-Thr/Tyr_kinase_cat_dom"/>
</dbReference>
<proteinExistence type="predicted"/>
<organism evidence="12">
    <name type="scientific">Ananas comosus var. bracteatus</name>
    <name type="common">red pineapple</name>
    <dbReference type="NCBI Taxonomy" id="296719"/>
    <lineage>
        <taxon>Eukaryota</taxon>
        <taxon>Viridiplantae</taxon>
        <taxon>Streptophyta</taxon>
        <taxon>Embryophyta</taxon>
        <taxon>Tracheophyta</taxon>
        <taxon>Spermatophyta</taxon>
        <taxon>Magnoliopsida</taxon>
        <taxon>Liliopsida</taxon>
        <taxon>Poales</taxon>
        <taxon>Bromeliaceae</taxon>
        <taxon>Bromelioideae</taxon>
        <taxon>Ananas</taxon>
    </lineage>
</organism>
<evidence type="ECO:0000259" key="11">
    <source>
        <dbReference type="PROSITE" id="PS50011"/>
    </source>
</evidence>
<dbReference type="SUPFAM" id="SSF56112">
    <property type="entry name" value="Protein kinase-like (PK-like)"/>
    <property type="match status" value="1"/>
</dbReference>
<feature type="chain" id="PRO_5028413253" description="Protein kinase domain-containing protein" evidence="10">
    <location>
        <begin position="29"/>
        <end position="681"/>
    </location>
</feature>
<dbReference type="InterPro" id="IPR011009">
    <property type="entry name" value="Kinase-like_dom_sf"/>
</dbReference>
<evidence type="ECO:0000256" key="2">
    <source>
        <dbReference type="ARBA" id="ARBA00022692"/>
    </source>
</evidence>
<protein>
    <recommendedName>
        <fullName evidence="11">Protein kinase domain-containing protein</fullName>
    </recommendedName>
</protein>
<name>A0A6V7NUC8_ANACO</name>
<feature type="region of interest" description="Disordered" evidence="8">
    <location>
        <begin position="249"/>
        <end position="281"/>
    </location>
</feature>
<keyword evidence="2 9" id="KW-0812">Transmembrane</keyword>
<keyword evidence="1" id="KW-0433">Leucine-rich repeat</keyword>
<evidence type="ECO:0000256" key="9">
    <source>
        <dbReference type="SAM" id="Phobius"/>
    </source>
</evidence>
<feature type="compositionally biased region" description="Low complexity" evidence="8">
    <location>
        <begin position="263"/>
        <end position="280"/>
    </location>
</feature>
<dbReference type="PANTHER" id="PTHR46084:SF1">
    <property type="entry name" value="PROTEIN MALE DISCOVERER 2"/>
    <property type="match status" value="1"/>
</dbReference>
<dbReference type="InterPro" id="IPR032675">
    <property type="entry name" value="LRR_dom_sf"/>
</dbReference>
<evidence type="ECO:0000256" key="6">
    <source>
        <dbReference type="ARBA" id="ARBA00023136"/>
    </source>
</evidence>
<dbReference type="Gene3D" id="3.30.200.20">
    <property type="entry name" value="Phosphorylase Kinase, domain 1"/>
    <property type="match status" value="1"/>
</dbReference>
<dbReference type="InterPro" id="IPR001611">
    <property type="entry name" value="Leu-rich_rpt"/>
</dbReference>
<dbReference type="PANTHER" id="PTHR46084">
    <property type="entry name" value="PROTEIN MALE DISCOVERER 2"/>
    <property type="match status" value="1"/>
</dbReference>
<reference evidence="12" key="1">
    <citation type="submission" date="2020-07" db="EMBL/GenBank/DDBJ databases">
        <authorList>
            <person name="Lin J."/>
        </authorList>
    </citation>
    <scope>NUCLEOTIDE SEQUENCE</scope>
</reference>
<keyword evidence="5 9" id="KW-1133">Transmembrane helix</keyword>
<dbReference type="EMBL" id="LR862142">
    <property type="protein sequence ID" value="CAD1822223.1"/>
    <property type="molecule type" value="Genomic_DNA"/>
</dbReference>
<dbReference type="GO" id="GO:0012505">
    <property type="term" value="C:endomembrane system"/>
    <property type="evidence" value="ECO:0007669"/>
    <property type="project" value="UniProtKB-SubCell"/>
</dbReference>
<dbReference type="AlphaFoldDB" id="A0A6V7NUC8"/>
<evidence type="ECO:0000256" key="7">
    <source>
        <dbReference type="ARBA" id="ARBA00046288"/>
    </source>
</evidence>
<dbReference type="PROSITE" id="PS50011">
    <property type="entry name" value="PROTEIN_KINASE_DOM"/>
    <property type="match status" value="1"/>
</dbReference>
<feature type="region of interest" description="Disordered" evidence="8">
    <location>
        <begin position="205"/>
        <end position="224"/>
    </location>
</feature>
<evidence type="ECO:0000256" key="5">
    <source>
        <dbReference type="ARBA" id="ARBA00022989"/>
    </source>
</evidence>
<gene>
    <name evidence="12" type="ORF">CB5_LOCUS5434</name>
</gene>
<evidence type="ECO:0000256" key="3">
    <source>
        <dbReference type="ARBA" id="ARBA00022729"/>
    </source>
</evidence>
<sequence>MKRRRHRLLGLHFSRVLLLCLVANTCAALNLEGFALLEFRVKVEDDPYGALKNWDRRDADPAIGPVFDALMVQKLSLEPNLLRNLTGLGLRGTLAPELGKLSHVKSLVLSKNEFRGVIPMEIGQLMCLELLDLSNNNLSGTIPEEIWEIPSLKHFFLCDNKFQVGVASNKMRNGDRNVGLPLGEATEFGCSNRKVGRRLKFLSSSNSNKGNCGVNLPSPDEPHVMRNLQQNAEGSVRRELLQEARNLPALSGTKGSSLPPPKAVSVPSSGSGSFPAAPSSRNIPSLNSMPAALISIPQLPTIPSKPDDSKGNHFLFDEKLEKLGYLLVLPGIALLATIIAGMLFMFRRQGQAAIGPWKTGLSGQLQKAFVTGVPKLNRSELEAACEDFSNIVSTFPKCTVFKGTLSNGVEIAVVSSVVASAKDWSKRAEGHFRKKIDTLSRINHKNFINLIGYCEENEPFMRMMVFEYAPNGTLFEHLHIKEFEHLDWGERMRIIMGTAYCLQYLHHELKPPVAISNLQSNTIFMTDDYAAKMADISIWNEIAAKQNVFGDYEADPAEVPTGDPECNIYSFGILLLEIISGKLPNSEEQGSLLNWATEYLNDKRNIKNLVDPTLKNYKDEELEIICEVIQECIHPDPRNRPTMREIASKLRLVLAISPEAATPRLSPLWWAELEILSVEAS</sequence>
<evidence type="ECO:0000313" key="12">
    <source>
        <dbReference type="EMBL" id="CAD1822223.1"/>
    </source>
</evidence>
<evidence type="ECO:0000256" key="8">
    <source>
        <dbReference type="SAM" id="MobiDB-lite"/>
    </source>
</evidence>
<keyword evidence="3 10" id="KW-0732">Signal</keyword>
<keyword evidence="4" id="KW-0677">Repeat</keyword>
<dbReference type="GO" id="GO:0005524">
    <property type="term" value="F:ATP binding"/>
    <property type="evidence" value="ECO:0007669"/>
    <property type="project" value="InterPro"/>
</dbReference>
<dbReference type="Gene3D" id="1.10.510.10">
    <property type="entry name" value="Transferase(Phosphotransferase) domain 1"/>
    <property type="match status" value="1"/>
</dbReference>
<feature type="domain" description="Protein kinase" evidence="11">
    <location>
        <begin position="386"/>
        <end position="654"/>
    </location>
</feature>
<feature type="signal peptide" evidence="10">
    <location>
        <begin position="1"/>
        <end position="28"/>
    </location>
</feature>
<dbReference type="InterPro" id="IPR000719">
    <property type="entry name" value="Prot_kinase_dom"/>
</dbReference>
<dbReference type="Gene3D" id="3.80.10.10">
    <property type="entry name" value="Ribonuclease Inhibitor"/>
    <property type="match status" value="1"/>
</dbReference>
<dbReference type="Pfam" id="PF00560">
    <property type="entry name" value="LRR_1"/>
    <property type="match status" value="1"/>
</dbReference>
<evidence type="ECO:0000256" key="4">
    <source>
        <dbReference type="ARBA" id="ARBA00022737"/>
    </source>
</evidence>
<evidence type="ECO:0000256" key="10">
    <source>
        <dbReference type="SAM" id="SignalP"/>
    </source>
</evidence>
<evidence type="ECO:0000256" key="1">
    <source>
        <dbReference type="ARBA" id="ARBA00022614"/>
    </source>
</evidence>
<comment type="subcellular location">
    <subcellularLocation>
        <location evidence="7">Endomembrane system</location>
        <topology evidence="7">Single-pass type I membrane protein</topology>
    </subcellularLocation>
</comment>
<feature type="transmembrane region" description="Helical" evidence="9">
    <location>
        <begin position="323"/>
        <end position="346"/>
    </location>
</feature>
<dbReference type="FunFam" id="3.30.200.20:FF:000489">
    <property type="entry name" value="Inactive receptor-like serine/threonine-protein kinase"/>
    <property type="match status" value="1"/>
</dbReference>
<dbReference type="Pfam" id="PF07714">
    <property type="entry name" value="PK_Tyr_Ser-Thr"/>
    <property type="match status" value="1"/>
</dbReference>
<accession>A0A6V7NUC8</accession>